<dbReference type="AlphaFoldDB" id="A0AAD5M2F1"/>
<keyword evidence="5" id="KW-1185">Reference proteome</keyword>
<dbReference type="GO" id="GO:0000139">
    <property type="term" value="C:Golgi membrane"/>
    <property type="evidence" value="ECO:0007669"/>
    <property type="project" value="TreeGrafter"/>
</dbReference>
<organism evidence="4 5">
    <name type="scientific">Pythium insidiosum</name>
    <name type="common">Pythiosis disease agent</name>
    <dbReference type="NCBI Taxonomy" id="114742"/>
    <lineage>
        <taxon>Eukaryota</taxon>
        <taxon>Sar</taxon>
        <taxon>Stramenopiles</taxon>
        <taxon>Oomycota</taxon>
        <taxon>Peronosporomycetes</taxon>
        <taxon>Pythiales</taxon>
        <taxon>Pythiaceae</taxon>
        <taxon>Pythium</taxon>
    </lineage>
</organism>
<protein>
    <recommendedName>
        <fullName evidence="6">Coatomer subunit gamma</fullName>
    </recommendedName>
</protein>
<dbReference type="GO" id="GO:0030126">
    <property type="term" value="C:COPI vesicle coat"/>
    <property type="evidence" value="ECO:0007669"/>
    <property type="project" value="InterPro"/>
</dbReference>
<comment type="caution">
    <text evidence="4">The sequence shown here is derived from an EMBL/GenBank/DDBJ whole genome shotgun (WGS) entry which is preliminary data.</text>
</comment>
<dbReference type="InterPro" id="IPR012295">
    <property type="entry name" value="TBP_dom_sf"/>
</dbReference>
<evidence type="ECO:0000313" key="4">
    <source>
        <dbReference type="EMBL" id="KAJ0399805.1"/>
    </source>
</evidence>
<dbReference type="PANTHER" id="PTHR10261:SF0">
    <property type="entry name" value="COATOMER SUBUNIT GAMMA-2"/>
    <property type="match status" value="1"/>
</dbReference>
<evidence type="ECO:0000313" key="5">
    <source>
        <dbReference type="Proteomes" id="UP001209570"/>
    </source>
</evidence>
<dbReference type="InterPro" id="IPR032154">
    <property type="entry name" value="Coatomer_g_Cpla"/>
</dbReference>
<dbReference type="Gene3D" id="2.60.40.1480">
    <property type="entry name" value="Coatomer, gamma subunit, appendage domain"/>
    <property type="match status" value="1"/>
</dbReference>
<dbReference type="Proteomes" id="UP001209570">
    <property type="component" value="Unassembled WGS sequence"/>
</dbReference>
<dbReference type="GO" id="GO:0006891">
    <property type="term" value="P:intra-Golgi vesicle-mediated transport"/>
    <property type="evidence" value="ECO:0007669"/>
    <property type="project" value="TreeGrafter"/>
</dbReference>
<dbReference type="InterPro" id="IPR037067">
    <property type="entry name" value="Coatomer_gsu_app_sf"/>
</dbReference>
<feature type="domain" description="Coatomer subunit gamma C-terminal" evidence="3">
    <location>
        <begin position="126"/>
        <end position="240"/>
    </location>
</feature>
<dbReference type="GO" id="GO:0006886">
    <property type="term" value="P:intracellular protein transport"/>
    <property type="evidence" value="ECO:0007669"/>
    <property type="project" value="InterPro"/>
</dbReference>
<dbReference type="EMBL" id="JAKCXM010000171">
    <property type="protein sequence ID" value="KAJ0399805.1"/>
    <property type="molecule type" value="Genomic_DNA"/>
</dbReference>
<feature type="domain" description="Coatomer gamma subunit appendage Ig-like subdomain" evidence="2">
    <location>
        <begin position="61"/>
        <end position="110"/>
    </location>
</feature>
<dbReference type="Gene3D" id="3.30.310.10">
    <property type="entry name" value="TATA-Binding Protein"/>
    <property type="match status" value="1"/>
</dbReference>
<gene>
    <name evidence="4" type="ORF">P43SY_002950</name>
</gene>
<dbReference type="SUPFAM" id="SSF49348">
    <property type="entry name" value="Clathrin adaptor appendage domain"/>
    <property type="match status" value="1"/>
</dbReference>
<proteinExistence type="predicted"/>
<dbReference type="FunFam" id="3.30.310.10:FF:000011">
    <property type="entry name" value="Coatomer subunit gamma"/>
    <property type="match status" value="1"/>
</dbReference>
<dbReference type="GO" id="GO:0005198">
    <property type="term" value="F:structural molecule activity"/>
    <property type="evidence" value="ECO:0007669"/>
    <property type="project" value="InterPro"/>
</dbReference>
<dbReference type="Pfam" id="PF16381">
    <property type="entry name" value="Coatomer_g_Cpla"/>
    <property type="match status" value="1"/>
</dbReference>
<evidence type="ECO:0000259" key="2">
    <source>
        <dbReference type="Pfam" id="PF08752"/>
    </source>
</evidence>
<dbReference type="PANTHER" id="PTHR10261">
    <property type="entry name" value="COATOMER SUBUNIT GAMMA"/>
    <property type="match status" value="1"/>
</dbReference>
<dbReference type="InterPro" id="IPR013040">
    <property type="entry name" value="Coatomer_gsu_app_Ig-like_dom"/>
</dbReference>
<evidence type="ECO:0000259" key="3">
    <source>
        <dbReference type="Pfam" id="PF16381"/>
    </source>
</evidence>
<feature type="region of interest" description="Disordered" evidence="1">
    <location>
        <begin position="38"/>
        <end position="58"/>
    </location>
</feature>
<dbReference type="InterPro" id="IPR009028">
    <property type="entry name" value="Coatomer/calthrin_app_sub_C"/>
</dbReference>
<sequence length="241" mass="26303">MSVPILQKALEQYALRPSEGQLTFDALPHVEAVVEPKVATPESEELEIPSHSSSSVPTPQDLAKELYNIPEFADLGPLFRSSKPIELTEAETEYVVTCTKHVFAEHIVLQGFDEEYPMENFEITASDMIAKVAVSDFGSAWEHIGDHAELKGSFALRYKSLVEGVAAVIDNLGMQPCGNTAVPEPKAKAHVLFLSGVFVGGIKALVKSRILLDDQSGGMILQMAVRSESDDVSQMIMDCIR</sequence>
<dbReference type="GO" id="GO:0009306">
    <property type="term" value="P:protein secretion"/>
    <property type="evidence" value="ECO:0007669"/>
    <property type="project" value="TreeGrafter"/>
</dbReference>
<dbReference type="GO" id="GO:0006888">
    <property type="term" value="P:endoplasmic reticulum to Golgi vesicle-mediated transport"/>
    <property type="evidence" value="ECO:0007669"/>
    <property type="project" value="TreeGrafter"/>
</dbReference>
<evidence type="ECO:0008006" key="6">
    <source>
        <dbReference type="Google" id="ProtNLM"/>
    </source>
</evidence>
<reference evidence="4" key="1">
    <citation type="submission" date="2021-12" db="EMBL/GenBank/DDBJ databases">
        <title>Prjna785345.</title>
        <authorList>
            <person name="Rujirawat T."/>
            <person name="Krajaejun T."/>
        </authorList>
    </citation>
    <scope>NUCLEOTIDE SEQUENCE</scope>
    <source>
        <strain evidence="4">Pi057C3</strain>
    </source>
</reference>
<accession>A0AAD5M2F1</accession>
<dbReference type="GO" id="GO:0005793">
    <property type="term" value="C:endoplasmic reticulum-Golgi intermediate compartment"/>
    <property type="evidence" value="ECO:0007669"/>
    <property type="project" value="TreeGrafter"/>
</dbReference>
<dbReference type="InterPro" id="IPR017106">
    <property type="entry name" value="Coatomer_gsu"/>
</dbReference>
<name>A0AAD5M2F1_PYTIN</name>
<dbReference type="SUPFAM" id="SSF55711">
    <property type="entry name" value="Subdomain of clathrin and coatomer appendage domain"/>
    <property type="match status" value="1"/>
</dbReference>
<dbReference type="InterPro" id="IPR013041">
    <property type="entry name" value="Clathrin_app_Ig-like_sf"/>
</dbReference>
<dbReference type="GO" id="GO:0005783">
    <property type="term" value="C:endoplasmic reticulum"/>
    <property type="evidence" value="ECO:0007669"/>
    <property type="project" value="TreeGrafter"/>
</dbReference>
<dbReference type="Pfam" id="PF08752">
    <property type="entry name" value="COP-gamma_platf"/>
    <property type="match status" value="1"/>
</dbReference>
<evidence type="ECO:0000256" key="1">
    <source>
        <dbReference type="SAM" id="MobiDB-lite"/>
    </source>
</evidence>